<protein>
    <submittedName>
        <fullName evidence="2">Uncharacterized protein</fullName>
    </submittedName>
</protein>
<dbReference type="STRING" id="1802697.A2925_01830"/>
<evidence type="ECO:0000256" key="1">
    <source>
        <dbReference type="SAM" id="Phobius"/>
    </source>
</evidence>
<evidence type="ECO:0000313" key="2">
    <source>
        <dbReference type="EMBL" id="OGN25646.1"/>
    </source>
</evidence>
<keyword evidence="1" id="KW-1133">Transmembrane helix</keyword>
<organism evidence="2 3">
    <name type="scientific">Candidatus Yanofskybacteria bacterium RIFCSPLOWO2_01_FULL_44_22</name>
    <dbReference type="NCBI Taxonomy" id="1802697"/>
    <lineage>
        <taxon>Bacteria</taxon>
        <taxon>Candidatus Yanofskyibacteriota</taxon>
    </lineage>
</organism>
<dbReference type="AlphaFoldDB" id="A0A1F8GLV5"/>
<name>A0A1F8GLV5_9BACT</name>
<proteinExistence type="predicted"/>
<comment type="caution">
    <text evidence="2">The sequence shown here is derived from an EMBL/GenBank/DDBJ whole genome shotgun (WGS) entry which is preliminary data.</text>
</comment>
<keyword evidence="1" id="KW-0812">Transmembrane</keyword>
<sequence>MNKILYMSTALIGASIAVIGFTYFDTVQGLFSAKKSNVLPAPGTTLENNNTPEVSIPNNITVAENDAGKELIDPPLFRQPLSYPVSARTVKFTILGDSGIRTNVTLDPKTFDYKALTNYNDDFYYVHANGSVCFGKPAFKKTYCLREKYTPAAMARYIIGDTGFDTRELNTDEDAILNLMLELGWAPTNALASFMGGIELAIQLLYNQNLKDGSVLNIQNDKKVIEVGRVNNVQFLETLENIKTVGINLATVLALINNRQESEDMGFSLFHLEDAKNDDALTSLEEDYGIDLDKYLIVQ</sequence>
<feature type="transmembrane region" description="Helical" evidence="1">
    <location>
        <begin position="6"/>
        <end position="24"/>
    </location>
</feature>
<accession>A0A1F8GLV5</accession>
<evidence type="ECO:0000313" key="3">
    <source>
        <dbReference type="Proteomes" id="UP000178256"/>
    </source>
</evidence>
<gene>
    <name evidence="2" type="ORF">A2925_01830</name>
</gene>
<reference evidence="2 3" key="1">
    <citation type="journal article" date="2016" name="Nat. Commun.">
        <title>Thousands of microbial genomes shed light on interconnected biogeochemical processes in an aquifer system.</title>
        <authorList>
            <person name="Anantharaman K."/>
            <person name="Brown C.T."/>
            <person name="Hug L.A."/>
            <person name="Sharon I."/>
            <person name="Castelle C.J."/>
            <person name="Probst A.J."/>
            <person name="Thomas B.C."/>
            <person name="Singh A."/>
            <person name="Wilkins M.J."/>
            <person name="Karaoz U."/>
            <person name="Brodie E.L."/>
            <person name="Williams K.H."/>
            <person name="Hubbard S.S."/>
            <person name="Banfield J.F."/>
        </authorList>
    </citation>
    <scope>NUCLEOTIDE SEQUENCE [LARGE SCALE GENOMIC DNA]</scope>
</reference>
<dbReference type="Proteomes" id="UP000178256">
    <property type="component" value="Unassembled WGS sequence"/>
</dbReference>
<keyword evidence="1" id="KW-0472">Membrane</keyword>
<dbReference type="EMBL" id="MGKL01000015">
    <property type="protein sequence ID" value="OGN25646.1"/>
    <property type="molecule type" value="Genomic_DNA"/>
</dbReference>